<protein>
    <submittedName>
        <fullName evidence="3">Alpha/beta hydrolase</fullName>
    </submittedName>
</protein>
<dbReference type="PANTHER" id="PTHR48081:SF8">
    <property type="entry name" value="ALPHA_BETA HYDROLASE FOLD-3 DOMAIN-CONTAINING PROTEIN-RELATED"/>
    <property type="match status" value="1"/>
</dbReference>
<dbReference type="SUPFAM" id="SSF53474">
    <property type="entry name" value="alpha/beta-Hydrolases"/>
    <property type="match status" value="1"/>
</dbReference>
<dbReference type="PATRIC" id="fig|45074.5.peg.3257"/>
<organism evidence="3 4">
    <name type="scientific">Legionella santicrucis</name>
    <dbReference type="NCBI Taxonomy" id="45074"/>
    <lineage>
        <taxon>Bacteria</taxon>
        <taxon>Pseudomonadati</taxon>
        <taxon>Pseudomonadota</taxon>
        <taxon>Gammaproteobacteria</taxon>
        <taxon>Legionellales</taxon>
        <taxon>Legionellaceae</taxon>
        <taxon>Legionella</taxon>
    </lineage>
</organism>
<keyword evidence="4" id="KW-1185">Reference proteome</keyword>
<proteinExistence type="predicted"/>
<dbReference type="STRING" id="45074.Lsan_3024"/>
<dbReference type="PANTHER" id="PTHR48081">
    <property type="entry name" value="AB HYDROLASE SUPERFAMILY PROTEIN C4A8.06C"/>
    <property type="match status" value="1"/>
</dbReference>
<keyword evidence="1 3" id="KW-0378">Hydrolase</keyword>
<dbReference type="InterPro" id="IPR013094">
    <property type="entry name" value="AB_hydrolase_3"/>
</dbReference>
<evidence type="ECO:0000256" key="1">
    <source>
        <dbReference type="ARBA" id="ARBA00022801"/>
    </source>
</evidence>
<reference evidence="3 4" key="1">
    <citation type="submission" date="2015-11" db="EMBL/GenBank/DDBJ databases">
        <title>Genomic analysis of 38 Legionella species identifies large and diverse effector repertoires.</title>
        <authorList>
            <person name="Burstein D."/>
            <person name="Amaro F."/>
            <person name="Zusman T."/>
            <person name="Lifshitz Z."/>
            <person name="Cohen O."/>
            <person name="Gilbert J.A."/>
            <person name="Pupko T."/>
            <person name="Shuman H.A."/>
            <person name="Segal G."/>
        </authorList>
    </citation>
    <scope>NUCLEOTIDE SEQUENCE [LARGE SCALE GENOMIC DNA]</scope>
    <source>
        <strain evidence="3 4">SC-63-C7</strain>
    </source>
</reference>
<dbReference type="Pfam" id="PF07859">
    <property type="entry name" value="Abhydrolase_3"/>
    <property type="match status" value="1"/>
</dbReference>
<evidence type="ECO:0000313" key="3">
    <source>
        <dbReference type="EMBL" id="KTD56336.1"/>
    </source>
</evidence>
<gene>
    <name evidence="3" type="ORF">Lsan_3024</name>
</gene>
<dbReference type="InterPro" id="IPR050300">
    <property type="entry name" value="GDXG_lipolytic_enzyme"/>
</dbReference>
<dbReference type="Proteomes" id="UP000054703">
    <property type="component" value="Unassembled WGS sequence"/>
</dbReference>
<dbReference type="EMBL" id="LNYU01000083">
    <property type="protein sequence ID" value="KTD56336.1"/>
    <property type="molecule type" value="Genomic_DNA"/>
</dbReference>
<name>A0A0W0YHH2_9GAMM</name>
<comment type="caution">
    <text evidence="3">The sequence shown here is derived from an EMBL/GenBank/DDBJ whole genome shotgun (WGS) entry which is preliminary data.</text>
</comment>
<dbReference type="Gene3D" id="3.40.50.1820">
    <property type="entry name" value="alpha/beta hydrolase"/>
    <property type="match status" value="1"/>
</dbReference>
<dbReference type="RefSeq" id="WP_058514988.1">
    <property type="nucleotide sequence ID" value="NZ_CAAAIH010000010.1"/>
</dbReference>
<dbReference type="AlphaFoldDB" id="A0A0W0YHH2"/>
<dbReference type="OrthoDB" id="9806180at2"/>
<dbReference type="GO" id="GO:0016787">
    <property type="term" value="F:hydrolase activity"/>
    <property type="evidence" value="ECO:0007669"/>
    <property type="project" value="UniProtKB-KW"/>
</dbReference>
<sequence>MSHNDIPRSLQNFLDLVKTRPLVCTPEEVRNLAEKTAEAFVLQPKTFVPLISNQIVKLAGHEIATRIYHPAPQKKLPLTLYFHGGGHLSGSIETHDALCRRIAVASNSVVVSVGYRLAPEFPYPAGLLDCIAVFEQRVSLLKDFQVNTEHVFLVGDSAGGNLAISVGHNMKKRDDNTIKGLALIYPSVDFSMNYDSYQRNGTGFLLTREKIKWYFDNYFRDEGDRIQASPIYFKHLELLPPCYIAAAEYDPLFDEAIAFAKKIEALGVAVQLEEFKGMIHVFAQLELFVPDQVFQLVESIGHFIKSYS</sequence>
<accession>A0A0W0YHH2</accession>
<feature type="domain" description="Alpha/beta hydrolase fold-3" evidence="2">
    <location>
        <begin position="80"/>
        <end position="283"/>
    </location>
</feature>
<evidence type="ECO:0000259" key="2">
    <source>
        <dbReference type="Pfam" id="PF07859"/>
    </source>
</evidence>
<dbReference type="InterPro" id="IPR029058">
    <property type="entry name" value="AB_hydrolase_fold"/>
</dbReference>
<evidence type="ECO:0000313" key="4">
    <source>
        <dbReference type="Proteomes" id="UP000054703"/>
    </source>
</evidence>